<dbReference type="Proteomes" id="UP001412239">
    <property type="component" value="Unassembled WGS sequence"/>
</dbReference>
<dbReference type="InterPro" id="IPR011701">
    <property type="entry name" value="MFS"/>
</dbReference>
<evidence type="ECO:0000256" key="3">
    <source>
        <dbReference type="ARBA" id="ARBA00022692"/>
    </source>
</evidence>
<keyword evidence="4 7" id="KW-1133">Transmembrane helix</keyword>
<dbReference type="Pfam" id="PF07690">
    <property type="entry name" value="MFS_1"/>
    <property type="match status" value="2"/>
</dbReference>
<keyword evidence="3 7" id="KW-0812">Transmembrane</keyword>
<dbReference type="InterPro" id="IPR020846">
    <property type="entry name" value="MFS_dom"/>
</dbReference>
<dbReference type="InterPro" id="IPR050930">
    <property type="entry name" value="MFS_Vesicular_Transporter"/>
</dbReference>
<evidence type="ECO:0000313" key="10">
    <source>
        <dbReference type="Proteomes" id="UP001412239"/>
    </source>
</evidence>
<keyword evidence="5 7" id="KW-0472">Membrane</keyword>
<feature type="domain" description="Major facilitator superfamily (MFS) profile" evidence="8">
    <location>
        <begin position="29"/>
        <end position="527"/>
    </location>
</feature>
<evidence type="ECO:0000256" key="4">
    <source>
        <dbReference type="ARBA" id="ARBA00022989"/>
    </source>
</evidence>
<feature type="transmembrane region" description="Helical" evidence="7">
    <location>
        <begin position="397"/>
        <end position="415"/>
    </location>
</feature>
<dbReference type="SUPFAM" id="SSF103473">
    <property type="entry name" value="MFS general substrate transporter"/>
    <property type="match status" value="1"/>
</dbReference>
<reference evidence="9" key="1">
    <citation type="submission" date="2015-10" db="EMBL/GenBank/DDBJ databases">
        <authorList>
            <person name="Regsiter A."/>
            <person name="william w."/>
        </authorList>
    </citation>
    <scope>NUCLEOTIDE SEQUENCE</scope>
    <source>
        <strain evidence="9">Montdore</strain>
    </source>
</reference>
<feature type="transmembrane region" description="Helical" evidence="7">
    <location>
        <begin position="421"/>
        <end position="442"/>
    </location>
</feature>
<dbReference type="PANTHER" id="PTHR23506:SF23">
    <property type="entry name" value="GH10249P"/>
    <property type="match status" value="1"/>
</dbReference>
<feature type="transmembrane region" description="Helical" evidence="7">
    <location>
        <begin position="370"/>
        <end position="390"/>
    </location>
</feature>
<feature type="transmembrane region" description="Helical" evidence="7">
    <location>
        <begin position="133"/>
        <end position="152"/>
    </location>
</feature>
<sequence length="539" mass="57604">MFSLKFWTWFSYGEERPAFLEFRSSQGFIVTAMSLAVFTDIFLYGLVIPVFPFALEERANVPHDDVQKWISVLLAVYGAGIFIASPICGYLADVSSNRRSSLLIGLLALSAATILLCLGSSIPVLIIGRLLQGVSAAVIWTVGLALIVDTVGKDEVAQSMGIVSPVNPSGKTNGGSGEADVPPKSVAMSGGIFLAPLLGGIVYDRWLATDIVIRLILIEKKIAAKYLPEKSESGEPAPGTSPSEMFGTEENGSGSPSGTPHTPKPPCDLISMPKKAHTPGNGEGLAGNNENTVTHITDESPFSPANDIEAGPITLKKRSRVPPIIRILKYPRLLTALWGILVQAVIMTALETTLPLRVRELFNFNATGAGLIFLAVVIPTFLAPIVGWACDKWGTRWVQTAGFVICCPFFVFLRFPDHNSVSQIVLLCAILALIGIGLVLIMPTMMAEVSLSLDEVEENNPGILGKNGAYAQGYGLFSVAFSAGTLVGPLWSGFVKDAVGWNAMVCTIGALSIFTAIPSAIYTGGKIRKEDLTFWRRSG</sequence>
<evidence type="ECO:0000256" key="5">
    <source>
        <dbReference type="ARBA" id="ARBA00023136"/>
    </source>
</evidence>
<dbReference type="InterPro" id="IPR036259">
    <property type="entry name" value="MFS_trans_sf"/>
</dbReference>
<accession>A0A292Q8V4</accession>
<proteinExistence type="predicted"/>
<feature type="transmembrane region" description="Helical" evidence="7">
    <location>
        <begin position="28"/>
        <end position="49"/>
    </location>
</feature>
<feature type="compositionally biased region" description="Polar residues" evidence="6">
    <location>
        <begin position="250"/>
        <end position="260"/>
    </location>
</feature>
<evidence type="ECO:0000259" key="8">
    <source>
        <dbReference type="PROSITE" id="PS50850"/>
    </source>
</evidence>
<keyword evidence="2" id="KW-0813">Transport</keyword>
<feature type="transmembrane region" description="Helical" evidence="7">
    <location>
        <begin position="69"/>
        <end position="92"/>
    </location>
</feature>
<dbReference type="PROSITE" id="PS50850">
    <property type="entry name" value="MFS"/>
    <property type="match status" value="1"/>
</dbReference>
<evidence type="ECO:0000313" key="9">
    <source>
        <dbReference type="EMBL" id="CUS15160.1"/>
    </source>
</evidence>
<evidence type="ECO:0000256" key="6">
    <source>
        <dbReference type="SAM" id="MobiDB-lite"/>
    </source>
</evidence>
<dbReference type="Gene3D" id="1.20.1250.20">
    <property type="entry name" value="MFS general substrate transporter like domains"/>
    <property type="match status" value="2"/>
</dbReference>
<feature type="transmembrane region" description="Helical" evidence="7">
    <location>
        <begin position="474"/>
        <end position="494"/>
    </location>
</feature>
<evidence type="ECO:0000256" key="7">
    <source>
        <dbReference type="SAM" id="Phobius"/>
    </source>
</evidence>
<keyword evidence="10" id="KW-1185">Reference proteome</keyword>
<organism evidence="9 10">
    <name type="scientific">Tuber aestivum</name>
    <name type="common">summer truffle</name>
    <dbReference type="NCBI Taxonomy" id="59557"/>
    <lineage>
        <taxon>Eukaryota</taxon>
        <taxon>Fungi</taxon>
        <taxon>Dikarya</taxon>
        <taxon>Ascomycota</taxon>
        <taxon>Pezizomycotina</taxon>
        <taxon>Pezizomycetes</taxon>
        <taxon>Pezizales</taxon>
        <taxon>Tuberaceae</taxon>
        <taxon>Tuber</taxon>
    </lineage>
</organism>
<dbReference type="PANTHER" id="PTHR23506">
    <property type="entry name" value="GH10249P"/>
    <property type="match status" value="1"/>
</dbReference>
<dbReference type="EMBL" id="LN890950">
    <property type="protein sequence ID" value="CUS15160.1"/>
    <property type="molecule type" value="Genomic_DNA"/>
</dbReference>
<protein>
    <recommendedName>
        <fullName evidence="8">Major facilitator superfamily (MFS) profile domain-containing protein</fullName>
    </recommendedName>
</protein>
<dbReference type="AlphaFoldDB" id="A0A292Q8V4"/>
<feature type="transmembrane region" description="Helical" evidence="7">
    <location>
        <begin position="104"/>
        <end position="127"/>
    </location>
</feature>
<feature type="transmembrane region" description="Helical" evidence="7">
    <location>
        <begin position="333"/>
        <end position="350"/>
    </location>
</feature>
<dbReference type="GO" id="GO:0022857">
    <property type="term" value="F:transmembrane transporter activity"/>
    <property type="evidence" value="ECO:0007669"/>
    <property type="project" value="InterPro"/>
</dbReference>
<feature type="region of interest" description="Disordered" evidence="6">
    <location>
        <begin position="229"/>
        <end position="289"/>
    </location>
</feature>
<name>A0A292Q8V4_9PEZI</name>
<evidence type="ECO:0000256" key="1">
    <source>
        <dbReference type="ARBA" id="ARBA00004141"/>
    </source>
</evidence>
<dbReference type="CDD" id="cd17325">
    <property type="entry name" value="MFS_MdtG_SLC18_like"/>
    <property type="match status" value="1"/>
</dbReference>
<comment type="subcellular location">
    <subcellularLocation>
        <location evidence="1">Membrane</location>
        <topology evidence="1">Multi-pass membrane protein</topology>
    </subcellularLocation>
</comment>
<evidence type="ECO:0000256" key="2">
    <source>
        <dbReference type="ARBA" id="ARBA00022448"/>
    </source>
</evidence>
<dbReference type="GO" id="GO:0016020">
    <property type="term" value="C:membrane"/>
    <property type="evidence" value="ECO:0007669"/>
    <property type="project" value="UniProtKB-SubCell"/>
</dbReference>
<feature type="transmembrane region" description="Helical" evidence="7">
    <location>
        <begin position="500"/>
        <end position="522"/>
    </location>
</feature>
<gene>
    <name evidence="9" type="ORF">GSTUAT00000780001</name>
</gene>